<dbReference type="GO" id="GO:0005737">
    <property type="term" value="C:cytoplasm"/>
    <property type="evidence" value="ECO:0007669"/>
    <property type="project" value="TreeGrafter"/>
</dbReference>
<evidence type="ECO:0000313" key="15">
    <source>
        <dbReference type="EMBL" id="CAF4883829.1"/>
    </source>
</evidence>
<feature type="region of interest" description="Disordered" evidence="13">
    <location>
        <begin position="469"/>
        <end position="536"/>
    </location>
</feature>
<feature type="compositionally biased region" description="Basic and acidic residues" evidence="13">
    <location>
        <begin position="487"/>
        <end position="496"/>
    </location>
</feature>
<evidence type="ECO:0000256" key="9">
    <source>
        <dbReference type="ARBA" id="ARBA00023212"/>
    </source>
</evidence>
<evidence type="ECO:0000256" key="10">
    <source>
        <dbReference type="ARBA" id="ARBA00023273"/>
    </source>
</evidence>
<dbReference type="Proteomes" id="UP000663880">
    <property type="component" value="Unassembled WGS sequence"/>
</dbReference>
<evidence type="ECO:0000256" key="8">
    <source>
        <dbReference type="ARBA" id="ARBA00023054"/>
    </source>
</evidence>
<keyword evidence="10" id="KW-0966">Cell projection</keyword>
<dbReference type="PANTHER" id="PTHR21502">
    <property type="entry name" value="ZINC FINGER PROTEIN DZIP1"/>
    <property type="match status" value="1"/>
</dbReference>
<dbReference type="PANTHER" id="PTHR21502:SF3">
    <property type="entry name" value="CILIUM ASSEMBLY PROTEIN DZIP1L"/>
    <property type="match status" value="1"/>
</dbReference>
<keyword evidence="8 12" id="KW-0175">Coiled coil</keyword>
<dbReference type="GO" id="GO:0008270">
    <property type="term" value="F:zinc ion binding"/>
    <property type="evidence" value="ECO:0007669"/>
    <property type="project" value="UniProtKB-KW"/>
</dbReference>
<feature type="region of interest" description="Disordered" evidence="13">
    <location>
        <begin position="675"/>
        <end position="778"/>
    </location>
</feature>
<keyword evidence="4" id="KW-0963">Cytoplasm</keyword>
<name>A0A821U5D8_9NEOP</name>
<dbReference type="InterPro" id="IPR051241">
    <property type="entry name" value="DZIP_RILPL"/>
</dbReference>
<comment type="caution">
    <text evidence="15">The sequence shown here is derived from an EMBL/GenBank/DDBJ whole genome shotgun (WGS) entry which is preliminary data.</text>
</comment>
<evidence type="ECO:0000256" key="13">
    <source>
        <dbReference type="SAM" id="MobiDB-lite"/>
    </source>
</evidence>
<dbReference type="AlphaFoldDB" id="A0A821U5D8"/>
<reference evidence="15" key="1">
    <citation type="submission" date="2021-02" db="EMBL/GenBank/DDBJ databases">
        <authorList>
            <person name="Steward A R."/>
        </authorList>
    </citation>
    <scope>NUCLEOTIDE SEQUENCE</scope>
</reference>
<feature type="coiled-coil region" evidence="12">
    <location>
        <begin position="319"/>
        <end position="417"/>
    </location>
</feature>
<dbReference type="OrthoDB" id="515971at2759"/>
<evidence type="ECO:0000259" key="14">
    <source>
        <dbReference type="PROSITE" id="PS50157"/>
    </source>
</evidence>
<evidence type="ECO:0000256" key="6">
    <source>
        <dbReference type="ARBA" id="ARBA00022771"/>
    </source>
</evidence>
<evidence type="ECO:0000256" key="12">
    <source>
        <dbReference type="SAM" id="Coils"/>
    </source>
</evidence>
<comment type="subcellular location">
    <subcellularLocation>
        <location evidence="2">Cytoplasm</location>
        <location evidence="2">Cytoskeleton</location>
        <location evidence="2">Cilium basal body</location>
    </subcellularLocation>
    <subcellularLocation>
        <location evidence="1">Cytoplasm</location>
        <location evidence="1">Cytoskeleton</location>
        <location evidence="1">Microtubule organizing center</location>
        <location evidence="1">Centrosome</location>
        <location evidence="1">Centriole</location>
    </subcellularLocation>
</comment>
<feature type="region of interest" description="Disordered" evidence="13">
    <location>
        <begin position="611"/>
        <end position="630"/>
    </location>
</feature>
<feature type="compositionally biased region" description="Polar residues" evidence="13">
    <location>
        <begin position="611"/>
        <end position="622"/>
    </location>
</feature>
<dbReference type="Pfam" id="PF13815">
    <property type="entry name" value="Dzip-like_N"/>
    <property type="match status" value="1"/>
</dbReference>
<dbReference type="PROSITE" id="PS50157">
    <property type="entry name" value="ZINC_FINGER_C2H2_2"/>
    <property type="match status" value="1"/>
</dbReference>
<evidence type="ECO:0000256" key="7">
    <source>
        <dbReference type="ARBA" id="ARBA00022833"/>
    </source>
</evidence>
<evidence type="ECO:0000256" key="3">
    <source>
        <dbReference type="ARBA" id="ARBA00009131"/>
    </source>
</evidence>
<feature type="region of interest" description="Disordered" evidence="13">
    <location>
        <begin position="199"/>
        <end position="218"/>
    </location>
</feature>
<feature type="coiled-coil region" evidence="12">
    <location>
        <begin position="105"/>
        <end position="139"/>
    </location>
</feature>
<keyword evidence="16" id="KW-1185">Reference proteome</keyword>
<proteinExistence type="inferred from homology"/>
<evidence type="ECO:0000256" key="11">
    <source>
        <dbReference type="PROSITE-ProRule" id="PRU00042"/>
    </source>
</evidence>
<comment type="similarity">
    <text evidence="3">Belongs to the DZIP C2H2-type zinc-finger protein family.</text>
</comment>
<dbReference type="InterPro" id="IPR013087">
    <property type="entry name" value="Znf_C2H2_type"/>
</dbReference>
<accession>A0A821U5D8</accession>
<keyword evidence="5" id="KW-0479">Metal-binding</keyword>
<feature type="compositionally biased region" description="Polar residues" evidence="13">
    <location>
        <begin position="767"/>
        <end position="777"/>
    </location>
</feature>
<keyword evidence="9" id="KW-0206">Cytoskeleton</keyword>
<organism evidence="15 16">
    <name type="scientific">Pieris macdunnoughi</name>
    <dbReference type="NCBI Taxonomy" id="345717"/>
    <lineage>
        <taxon>Eukaryota</taxon>
        <taxon>Metazoa</taxon>
        <taxon>Ecdysozoa</taxon>
        <taxon>Arthropoda</taxon>
        <taxon>Hexapoda</taxon>
        <taxon>Insecta</taxon>
        <taxon>Pterygota</taxon>
        <taxon>Neoptera</taxon>
        <taxon>Endopterygota</taxon>
        <taxon>Lepidoptera</taxon>
        <taxon>Glossata</taxon>
        <taxon>Ditrysia</taxon>
        <taxon>Papilionoidea</taxon>
        <taxon>Pieridae</taxon>
        <taxon>Pierinae</taxon>
        <taxon>Pieris</taxon>
    </lineage>
</organism>
<keyword evidence="6 11" id="KW-0863">Zinc-finger</keyword>
<dbReference type="EMBL" id="CAJOBZ010000028">
    <property type="protein sequence ID" value="CAF4883829.1"/>
    <property type="molecule type" value="Genomic_DNA"/>
</dbReference>
<feature type="compositionally biased region" description="Basic residues" evidence="13">
    <location>
        <begin position="514"/>
        <end position="530"/>
    </location>
</feature>
<dbReference type="InterPro" id="IPR032714">
    <property type="entry name" value="DZIP1_N"/>
</dbReference>
<dbReference type="InterPro" id="IPR058883">
    <property type="entry name" value="DZIP1_dom"/>
</dbReference>
<evidence type="ECO:0000256" key="2">
    <source>
        <dbReference type="ARBA" id="ARBA00004120"/>
    </source>
</evidence>
<feature type="domain" description="C2H2-type" evidence="14">
    <location>
        <begin position="176"/>
        <end position="204"/>
    </location>
</feature>
<protein>
    <recommendedName>
        <fullName evidence="14">C2H2-type domain-containing protein</fullName>
    </recommendedName>
</protein>
<sequence length="979" mass="111844">MACKASFALHHNFPKLAEEAGFAFNTHRPRVHIEWNKIRLLDVDSLIREKKFILIEQHINDILDCVLESEFDVRILDDGVVKIFRLAQLAVEYQQFCRHYLDRSVYVLREEITALAKELDNYKRNLRDKEDDMRRLRKRHFARTPLPVNNENIATMILNSLKNQSNIFSTHTDVHHKCVYCDKVFLNQLYLKSHLSRRHPNVTEVPQRDTDTPQIPDESKLQSEIDNLKSKLQEMETMLLQKVPASEQKSNETKKEEKQMKDAEVLTNIDVENKIEDYRKQEFDKYDKELSLLRTQISQLMDAEKRNENIKVDNDNKLIEKLHLTIKQQGEELVALRQELINSKQTKDHMENERKKEIELRMANWAKKLEAQSSECQTLVQKLNETAKEVHEYKVLAKAERERASQLEELLNKQQLIKTNNLMEDSPVKQNNNEKEKVKSKKSKPTPDRLMLEKLQKQAQDLLNIVQSSTDSSDANDSLPKTKINRQVKDLKDKPNDSPNTNHYQKKSADKKGASKMRSKILNGKSKKPKMGKENGVVTLPVSPVKVVRAKITEEVNQRLVQLGVDPLKNRLPRNAFQKQRTMLQEQQEIKTKKFPSREKIYHSILTHLDTNTSPEGLNQQEDLEKTSPSKTKTFSLASVISNVKTKALSLVKPNDAVNKKKNNPVTDRAMALLKTSPSSIQSSPRNIQEIKSPIRYGTQKITKENKISKHVEDDSESESSDDSETDNGPRKYCKKITDDTTHQSPQSTPKKANKIPETISPKKPEPNQSKYINNDLTSDDIESIEDIVSPRKAFSEENLIKQTKGVLRNASSTSSLNKKKVLFDMDAIQMKSISASPSQSLAEKSDNENYTLGIINLDADEWDPSSNENENQINPTIQVSTRTTPRIAELKQAIESQMARRVQTPSTVLAGSVNILPTPVPMARTSLGGSNTSLGSSILDESDNLSITNKNTTNKIKKDDSEIDLSELLGDDKSDNKF</sequence>
<feature type="compositionally biased region" description="Basic and acidic residues" evidence="13">
    <location>
        <begin position="206"/>
        <end position="218"/>
    </location>
</feature>
<dbReference type="GO" id="GO:0005814">
    <property type="term" value="C:centriole"/>
    <property type="evidence" value="ECO:0007669"/>
    <property type="project" value="UniProtKB-SubCell"/>
</dbReference>
<feature type="compositionally biased region" description="Acidic residues" evidence="13">
    <location>
        <begin position="714"/>
        <end position="726"/>
    </location>
</feature>
<evidence type="ECO:0000256" key="1">
    <source>
        <dbReference type="ARBA" id="ARBA00004114"/>
    </source>
</evidence>
<feature type="region of interest" description="Disordered" evidence="13">
    <location>
        <begin position="421"/>
        <end position="449"/>
    </location>
</feature>
<evidence type="ECO:0000256" key="5">
    <source>
        <dbReference type="ARBA" id="ARBA00022723"/>
    </source>
</evidence>
<evidence type="ECO:0000256" key="4">
    <source>
        <dbReference type="ARBA" id="ARBA00022490"/>
    </source>
</evidence>
<dbReference type="Pfam" id="PF25977">
    <property type="entry name" value="DZIP1"/>
    <property type="match status" value="1"/>
</dbReference>
<evidence type="ECO:0000313" key="16">
    <source>
        <dbReference type="Proteomes" id="UP000663880"/>
    </source>
</evidence>
<gene>
    <name evidence="15" type="ORF">PMACD_LOCUS9849</name>
</gene>
<keyword evidence="7" id="KW-0862">Zinc</keyword>
<dbReference type="GO" id="GO:0036064">
    <property type="term" value="C:ciliary basal body"/>
    <property type="evidence" value="ECO:0007669"/>
    <property type="project" value="TreeGrafter"/>
</dbReference>
<feature type="compositionally biased region" description="Basic and acidic residues" evidence="13">
    <location>
        <begin position="702"/>
        <end position="713"/>
    </location>
</feature>
<dbReference type="GO" id="GO:0060271">
    <property type="term" value="P:cilium assembly"/>
    <property type="evidence" value="ECO:0007669"/>
    <property type="project" value="TreeGrafter"/>
</dbReference>
<feature type="compositionally biased region" description="Polar residues" evidence="13">
    <location>
        <begin position="676"/>
        <end position="687"/>
    </location>
</feature>
<dbReference type="PROSITE" id="PS00028">
    <property type="entry name" value="ZINC_FINGER_C2H2_1"/>
    <property type="match status" value="1"/>
</dbReference>